<dbReference type="EMBL" id="CP023004">
    <property type="protein sequence ID" value="AWI10255.1"/>
    <property type="molecule type" value="Genomic_DNA"/>
</dbReference>
<dbReference type="Pfam" id="PF04015">
    <property type="entry name" value="DUF362"/>
    <property type="match status" value="1"/>
</dbReference>
<organism evidence="3 4">
    <name type="scientific">Ereboglobus luteus</name>
    <dbReference type="NCBI Taxonomy" id="1796921"/>
    <lineage>
        <taxon>Bacteria</taxon>
        <taxon>Pseudomonadati</taxon>
        <taxon>Verrucomicrobiota</taxon>
        <taxon>Opitutia</taxon>
        <taxon>Opitutales</taxon>
        <taxon>Opitutaceae</taxon>
        <taxon>Ereboglobus</taxon>
    </lineage>
</organism>
<evidence type="ECO:0000313" key="4">
    <source>
        <dbReference type="Proteomes" id="UP000244896"/>
    </source>
</evidence>
<dbReference type="InterPro" id="IPR007160">
    <property type="entry name" value="DUF362"/>
</dbReference>
<gene>
    <name evidence="3" type="ORF">CKA38_14230</name>
</gene>
<sequence length="490" mass="54319">MKAHTLHLLRLVILPLFIFHFPLFISAQRATPGPTKTKYNWVPEASNQPVGAARGIFPGRVVWAHDPGAAKWSGDWKNAKDPWWSDEATSQPRTDAMVSSTLRSLTGAQTDTAAWTAIFEYYNKTIAPLMGVKRPARGYQPGEIVAVKVNLNSTSGKNDRRDSMRNNNTSDVTPQIILATVRQLVHHAGVAEKDILIYDAKRVVFTQLLQKVWDEFPDVRFLQERTVTDDQRHSSHRGRPRIERPDWTTALTYSNGTENGRNNPQDIPRQVLDATYIINLAILKNHSYPYSNMEGRDEGQTGVTLTGKNHYGSIQGPSALHKAINTNQEGGKKVYSPMVDLAASPNLGAKTILYMLDGMYSARKHTSYPIHFPNAPFNNSNYPYKNPSWPSCILASLDGVALDSVGLDILYSQTKDNADRDNLNRPWLIVRENADDYLHEMALANNPPRAPNTASLGKPSPASAFTNTGTTTITANTAATSTRKTARASN</sequence>
<feature type="compositionally biased region" description="Low complexity" evidence="1">
    <location>
        <begin position="462"/>
        <end position="471"/>
    </location>
</feature>
<evidence type="ECO:0000313" key="3">
    <source>
        <dbReference type="EMBL" id="AWI10255.1"/>
    </source>
</evidence>
<dbReference type="AlphaFoldDB" id="A0A2U8E675"/>
<reference evidence="3 4" key="1">
    <citation type="journal article" date="2018" name="Syst. Appl. Microbiol.">
        <title>Ereboglobus luteus gen. nov. sp. nov. from cockroach guts, and new insights into the oxygen relationship of the genera Opitutus and Didymococcus (Verrucomicrobia: Opitutaceae).</title>
        <authorList>
            <person name="Tegtmeier D."/>
            <person name="Belitz A."/>
            <person name="Radek R."/>
            <person name="Heimerl T."/>
            <person name="Brune A."/>
        </authorList>
    </citation>
    <scope>NUCLEOTIDE SEQUENCE [LARGE SCALE GENOMIC DNA]</scope>
    <source>
        <strain evidence="3 4">Ho45</strain>
    </source>
</reference>
<dbReference type="KEGG" id="elut:CKA38_14230"/>
<accession>A0A2U8E675</accession>
<proteinExistence type="predicted"/>
<evidence type="ECO:0000256" key="1">
    <source>
        <dbReference type="SAM" id="MobiDB-lite"/>
    </source>
</evidence>
<dbReference type="Proteomes" id="UP000244896">
    <property type="component" value="Chromosome"/>
</dbReference>
<protein>
    <recommendedName>
        <fullName evidence="2">DUF362 domain-containing protein</fullName>
    </recommendedName>
</protein>
<feature type="region of interest" description="Disordered" evidence="1">
    <location>
        <begin position="448"/>
        <end position="471"/>
    </location>
</feature>
<dbReference type="OrthoDB" id="104016at2"/>
<name>A0A2U8E675_9BACT</name>
<evidence type="ECO:0000259" key="2">
    <source>
        <dbReference type="Pfam" id="PF04015"/>
    </source>
</evidence>
<feature type="domain" description="DUF362" evidence="2">
    <location>
        <begin position="266"/>
        <end position="408"/>
    </location>
</feature>
<dbReference type="RefSeq" id="WP_108826159.1">
    <property type="nucleotide sequence ID" value="NZ_CP023004.1"/>
</dbReference>
<keyword evidence="4" id="KW-1185">Reference proteome</keyword>